<accession>A0A814N9T4</accession>
<keyword evidence="1" id="KW-0472">Membrane</keyword>
<dbReference type="AlphaFoldDB" id="A0A814N9T4"/>
<evidence type="ECO:0000256" key="1">
    <source>
        <dbReference type="SAM" id="Phobius"/>
    </source>
</evidence>
<evidence type="ECO:0000259" key="2">
    <source>
        <dbReference type="PROSITE" id="PS50181"/>
    </source>
</evidence>
<protein>
    <recommendedName>
        <fullName evidence="2">F-box domain-containing protein</fullName>
    </recommendedName>
</protein>
<feature type="domain" description="F-box" evidence="2">
    <location>
        <begin position="5"/>
        <end position="52"/>
    </location>
</feature>
<reference evidence="3" key="1">
    <citation type="submission" date="2021-02" db="EMBL/GenBank/DDBJ databases">
        <authorList>
            <person name="Nowell W R."/>
        </authorList>
    </citation>
    <scope>NUCLEOTIDE SEQUENCE</scope>
</reference>
<evidence type="ECO:0000313" key="3">
    <source>
        <dbReference type="EMBL" id="CAF1087578.1"/>
    </source>
</evidence>
<dbReference type="Proteomes" id="UP000663845">
    <property type="component" value="Unassembled WGS sequence"/>
</dbReference>
<organism evidence="3 4">
    <name type="scientific">Adineta steineri</name>
    <dbReference type="NCBI Taxonomy" id="433720"/>
    <lineage>
        <taxon>Eukaryota</taxon>
        <taxon>Metazoa</taxon>
        <taxon>Spiralia</taxon>
        <taxon>Gnathifera</taxon>
        <taxon>Rotifera</taxon>
        <taxon>Eurotatoria</taxon>
        <taxon>Bdelloidea</taxon>
        <taxon>Adinetida</taxon>
        <taxon>Adinetidae</taxon>
        <taxon>Adineta</taxon>
    </lineage>
</organism>
<comment type="caution">
    <text evidence="3">The sequence shown here is derived from an EMBL/GenBank/DDBJ whole genome shotgun (WGS) entry which is preliminary data.</text>
</comment>
<proteinExistence type="predicted"/>
<dbReference type="InterPro" id="IPR001810">
    <property type="entry name" value="F-box_dom"/>
</dbReference>
<feature type="transmembrane region" description="Helical" evidence="1">
    <location>
        <begin position="135"/>
        <end position="154"/>
    </location>
</feature>
<dbReference type="EMBL" id="CAJNOG010000219">
    <property type="protein sequence ID" value="CAF1087578.1"/>
    <property type="molecule type" value="Genomic_DNA"/>
</dbReference>
<gene>
    <name evidence="3" type="ORF">JYZ213_LOCUS20654</name>
</gene>
<name>A0A814N9T4_9BILA</name>
<dbReference type="PROSITE" id="PS50181">
    <property type="entry name" value="FBOX"/>
    <property type="match status" value="1"/>
</dbReference>
<keyword evidence="1" id="KW-1133">Transmembrane helix</keyword>
<keyword evidence="1" id="KW-0812">Transmembrane</keyword>
<evidence type="ECO:0000313" key="4">
    <source>
        <dbReference type="Proteomes" id="UP000663845"/>
    </source>
</evidence>
<sequence>MEYSCVSFTDLPDEILMIICQKLNNFDVLYCLKGVNQRIDRIVHDSTFTTRLNFVKWSKCGFISLLHCDTILDRYCLQILPDIHDKIKCLSLEASSMKHILCATDYPNLSSLALYNIDEESIRYLSTKDLIADDYYIAVVILTFFLVYIMYLCLDENLSSEIFKNQIRALGLVINRNHEGYEMFETTANIFNSIFVVFTRLTTLILSESSYKNRVRLAFNVSLFSNFHSSTLLRLFINVQCFDECLCILDGRFIHLHTLYVDLSNIHSSDEIQTQADLPNLKRFSISCNYETCDYNDTIPPLLHRMFNLEELILCLTVYQDKIFIDGNSLKKDIINHMPRLNRFSFSIESFIFTNNQINLPSTEDIQCTFVDFSNTKVISYVDYFAKTGQGRCLSYTYPSLMQYYGIITNNFPGGSFINVRIVSLFDEHPFEHEFFNRIQKSFPFMESLSIKNDKPQNFKQFHGSINDNRNFSLIEYPFLNELTLVRVHDDYIEQFLLHCKASFQDINLSINYESLQRITHGFTRDDTRINCAKINKLDLYSADKKHCNYLQEYFPCAKICYRGIF</sequence>